<name>A0ABX7PMS7_9ACTN</name>
<gene>
    <name evidence="2" type="ORF">CFH99_16030</name>
</gene>
<evidence type="ECO:0000313" key="3">
    <source>
        <dbReference type="Proteomes" id="UP000662818"/>
    </source>
</evidence>
<organism evidence="2 3">
    <name type="scientific">Nocardioides aromaticivorans</name>
    <dbReference type="NCBI Taxonomy" id="200618"/>
    <lineage>
        <taxon>Bacteria</taxon>
        <taxon>Bacillati</taxon>
        <taxon>Actinomycetota</taxon>
        <taxon>Actinomycetes</taxon>
        <taxon>Propionibacteriales</taxon>
        <taxon>Nocardioidaceae</taxon>
        <taxon>Nocardioides</taxon>
    </lineage>
</organism>
<proteinExistence type="predicted"/>
<reference evidence="2 3" key="1">
    <citation type="submission" date="2017-06" db="EMBL/GenBank/DDBJ databases">
        <title>Complete Genome Sequence of the Soil Carbazole-Degrading Bacterium Nocardioides aromaticivorans IC177.</title>
        <authorList>
            <person name="Vejarano F."/>
            <person name="Suzuki-Minakuchi C."/>
            <person name="Ohtsubo Y."/>
            <person name="Tsuda M."/>
            <person name="Okada K."/>
            <person name="Nojiri H."/>
        </authorList>
    </citation>
    <scope>NUCLEOTIDE SEQUENCE [LARGE SCALE GENOMIC DNA]</scope>
    <source>
        <strain evidence="2 3">IC177</strain>
    </source>
</reference>
<feature type="domain" description="Aminoglycoside phosphotransferase" evidence="1">
    <location>
        <begin position="72"/>
        <end position="261"/>
    </location>
</feature>
<dbReference type="InterPro" id="IPR002575">
    <property type="entry name" value="Aminoglycoside_PTrfase"/>
</dbReference>
<dbReference type="Pfam" id="PF01636">
    <property type="entry name" value="APH"/>
    <property type="match status" value="1"/>
</dbReference>
<keyword evidence="3" id="KW-1185">Reference proteome</keyword>
<dbReference type="InterPro" id="IPR011009">
    <property type="entry name" value="Kinase-like_dom_sf"/>
</dbReference>
<evidence type="ECO:0000313" key="2">
    <source>
        <dbReference type="EMBL" id="QSR27129.1"/>
    </source>
</evidence>
<accession>A0ABX7PMS7</accession>
<evidence type="ECO:0000259" key="1">
    <source>
        <dbReference type="Pfam" id="PF01636"/>
    </source>
</evidence>
<dbReference type="EMBL" id="CP022295">
    <property type="protein sequence ID" value="QSR27129.1"/>
    <property type="molecule type" value="Genomic_DNA"/>
</dbReference>
<dbReference type="Proteomes" id="UP000662818">
    <property type="component" value="Chromosome"/>
</dbReference>
<sequence length="364" mass="39037">MAASPPAARRAACSPLADKPLAPGPGVGHAANVSTWTSAVWSDEEFLAGLHSFVADAVGEPVTLEPVGRQPWSAVWRAHAGSGTSYVKQNCPGQAHEARLVAELARIAPDQVVPVLAADAGRDLLLTEDLGPTLQELGRAADVDVWCRVVAESAALQRRVASVGFDPGLTVMDPSDASTYVADAVGRLAALPPDDPRRLAPEVAHRLERLLPTVDRWSDRVEDLDLPLTLVHNDLHAANVVPLDGTLRFFDFGDAVVGEPLGNLLVPLYIAQGELHATHDDPRLWRIADAGLEVWSDLAPIAALRAALPAALQLARLARVESWRRCVATMTRDEQAEWGYVPARWLALLLEAPPVEVRPSAART</sequence>
<protein>
    <recommendedName>
        <fullName evidence="1">Aminoglycoside phosphotransferase domain-containing protein</fullName>
    </recommendedName>
</protein>
<dbReference type="SUPFAM" id="SSF56112">
    <property type="entry name" value="Protein kinase-like (PK-like)"/>
    <property type="match status" value="1"/>
</dbReference>